<dbReference type="Gene3D" id="1.20.120.1220">
    <property type="match status" value="1"/>
</dbReference>
<organism evidence="4 5">
    <name type="scientific">Candidatus Allocopromorpha excrementipullorum</name>
    <dbReference type="NCBI Taxonomy" id="2840743"/>
    <lineage>
        <taxon>Bacteria</taxon>
        <taxon>Bacillati</taxon>
        <taxon>Bacillota</taxon>
        <taxon>Clostridia</taxon>
        <taxon>Eubacteriales</taxon>
        <taxon>Eubacteriaceae</taxon>
        <taxon>Eubacteriaceae incertae sedis</taxon>
        <taxon>Candidatus Allocopromorpha</taxon>
    </lineage>
</organism>
<name>A0A9D1N5G4_9FIRM</name>
<dbReference type="Proteomes" id="UP000824130">
    <property type="component" value="Unassembled WGS sequence"/>
</dbReference>
<comment type="similarity">
    <text evidence="1">Belongs to the peptidase A24 family.</text>
</comment>
<dbReference type="PANTHER" id="PTHR30487">
    <property type="entry name" value="TYPE 4 PREPILIN-LIKE PROTEINS LEADER PEPTIDE-PROCESSING ENZYME"/>
    <property type="match status" value="1"/>
</dbReference>
<feature type="transmembrane region" description="Helical" evidence="2">
    <location>
        <begin position="130"/>
        <end position="151"/>
    </location>
</feature>
<dbReference type="InterPro" id="IPR000045">
    <property type="entry name" value="Prepilin_IV_endopep_pep"/>
</dbReference>
<dbReference type="Pfam" id="PF01478">
    <property type="entry name" value="Peptidase_A24"/>
    <property type="match status" value="1"/>
</dbReference>
<gene>
    <name evidence="4" type="ORF">IAD25_01125</name>
</gene>
<proteinExistence type="inferred from homology"/>
<dbReference type="GO" id="GO:0006465">
    <property type="term" value="P:signal peptide processing"/>
    <property type="evidence" value="ECO:0007669"/>
    <property type="project" value="TreeGrafter"/>
</dbReference>
<evidence type="ECO:0000256" key="1">
    <source>
        <dbReference type="ARBA" id="ARBA00005801"/>
    </source>
</evidence>
<sequence length="228" mass="24746">MVEIIIKIVASVVVGTVAGFSIVYIFNRMPARWLCDYGEKPPRELTDPHIQRVKGFPWRWIYAAGFACLLVRLSFFDVRMAAAGLFACWAMMMIGLADLKYMVIPDQFVIMLALSAFGFIPYHSSVWQPLLGALIGGGVMMMVAVLGGAAFKKEVMGFGDVKLFASLGLALGVTGTVATLIGASMLSGIFAAVGLASGRYKKDDTRPLGPYICGCGSFYIFVVWPFLL</sequence>
<evidence type="ECO:0000313" key="5">
    <source>
        <dbReference type="Proteomes" id="UP000824130"/>
    </source>
</evidence>
<feature type="transmembrane region" description="Helical" evidence="2">
    <location>
        <begin position="163"/>
        <end position="196"/>
    </location>
</feature>
<evidence type="ECO:0000259" key="3">
    <source>
        <dbReference type="Pfam" id="PF01478"/>
    </source>
</evidence>
<protein>
    <submittedName>
        <fullName evidence="4">Prepilin peptidase</fullName>
    </submittedName>
</protein>
<feature type="transmembrane region" description="Helical" evidence="2">
    <location>
        <begin position="108"/>
        <end position="124"/>
    </location>
</feature>
<keyword evidence="2" id="KW-0812">Transmembrane</keyword>
<keyword evidence="2" id="KW-1133">Transmembrane helix</keyword>
<dbReference type="PANTHER" id="PTHR30487:SF0">
    <property type="entry name" value="PREPILIN LEADER PEPTIDASE_N-METHYLTRANSFERASE-RELATED"/>
    <property type="match status" value="1"/>
</dbReference>
<reference evidence="4" key="2">
    <citation type="journal article" date="2021" name="PeerJ">
        <title>Extensive microbial diversity within the chicken gut microbiome revealed by metagenomics and culture.</title>
        <authorList>
            <person name="Gilroy R."/>
            <person name="Ravi A."/>
            <person name="Getino M."/>
            <person name="Pursley I."/>
            <person name="Horton D.L."/>
            <person name="Alikhan N.F."/>
            <person name="Baker D."/>
            <person name="Gharbi K."/>
            <person name="Hall N."/>
            <person name="Watson M."/>
            <person name="Adriaenssens E.M."/>
            <person name="Foster-Nyarko E."/>
            <person name="Jarju S."/>
            <person name="Secka A."/>
            <person name="Antonio M."/>
            <person name="Oren A."/>
            <person name="Chaudhuri R.R."/>
            <person name="La Ragione R."/>
            <person name="Hildebrand F."/>
            <person name="Pallen M.J."/>
        </authorList>
    </citation>
    <scope>NUCLEOTIDE SEQUENCE</scope>
    <source>
        <strain evidence="4">ChiSjej4B22-8349</strain>
    </source>
</reference>
<keyword evidence="2" id="KW-0472">Membrane</keyword>
<comment type="caution">
    <text evidence="4">The sequence shown here is derived from an EMBL/GenBank/DDBJ whole genome shotgun (WGS) entry which is preliminary data.</text>
</comment>
<reference evidence="4" key="1">
    <citation type="submission" date="2020-10" db="EMBL/GenBank/DDBJ databases">
        <authorList>
            <person name="Gilroy R."/>
        </authorList>
    </citation>
    <scope>NUCLEOTIDE SEQUENCE</scope>
    <source>
        <strain evidence="4">ChiSjej4B22-8349</strain>
    </source>
</reference>
<evidence type="ECO:0000313" key="4">
    <source>
        <dbReference type="EMBL" id="HIU95301.1"/>
    </source>
</evidence>
<dbReference type="EMBL" id="DVOB01000028">
    <property type="protein sequence ID" value="HIU95301.1"/>
    <property type="molecule type" value="Genomic_DNA"/>
</dbReference>
<dbReference type="InterPro" id="IPR050882">
    <property type="entry name" value="Prepilin_peptidase/N-MTase"/>
</dbReference>
<accession>A0A9D1N5G4</accession>
<feature type="domain" description="Prepilin type IV endopeptidase peptidase" evidence="3">
    <location>
        <begin position="85"/>
        <end position="191"/>
    </location>
</feature>
<dbReference type="GO" id="GO:0005886">
    <property type="term" value="C:plasma membrane"/>
    <property type="evidence" value="ECO:0007669"/>
    <property type="project" value="TreeGrafter"/>
</dbReference>
<dbReference type="GO" id="GO:0004190">
    <property type="term" value="F:aspartic-type endopeptidase activity"/>
    <property type="evidence" value="ECO:0007669"/>
    <property type="project" value="InterPro"/>
</dbReference>
<evidence type="ECO:0000256" key="2">
    <source>
        <dbReference type="SAM" id="Phobius"/>
    </source>
</evidence>
<feature type="transmembrane region" description="Helical" evidence="2">
    <location>
        <begin position="208"/>
        <end position="227"/>
    </location>
</feature>
<dbReference type="AlphaFoldDB" id="A0A9D1N5G4"/>
<feature type="transmembrane region" description="Helical" evidence="2">
    <location>
        <begin position="58"/>
        <end position="75"/>
    </location>
</feature>
<feature type="transmembrane region" description="Helical" evidence="2">
    <location>
        <begin position="6"/>
        <end position="26"/>
    </location>
</feature>